<evidence type="ECO:0000313" key="9">
    <source>
        <dbReference type="Proteomes" id="UP000269883"/>
    </source>
</evidence>
<dbReference type="AlphaFoldDB" id="A0A2Z6AUL9"/>
<dbReference type="InterPro" id="IPR050596">
    <property type="entry name" value="AspAT/PAT-like"/>
</dbReference>
<dbReference type="InterPro" id="IPR004838">
    <property type="entry name" value="NHTrfase_class1_PyrdxlP-BS"/>
</dbReference>
<dbReference type="PROSITE" id="PS00105">
    <property type="entry name" value="AA_TRANSFER_CLASS_1"/>
    <property type="match status" value="1"/>
</dbReference>
<keyword evidence="5" id="KW-0663">Pyridoxal phosphate</keyword>
<evidence type="ECO:0000256" key="3">
    <source>
        <dbReference type="ARBA" id="ARBA00022576"/>
    </source>
</evidence>
<dbReference type="EMBL" id="AP017378">
    <property type="protein sequence ID" value="BBD06910.1"/>
    <property type="molecule type" value="Genomic_DNA"/>
</dbReference>
<reference evidence="8 9" key="1">
    <citation type="journal article" date="2018" name="Sci. Adv.">
        <title>Multi-heme cytochromes provide a pathway for survival in energy-limited environments.</title>
        <authorList>
            <person name="Deng X."/>
            <person name="Dohmae N."/>
            <person name="Nealson K.H."/>
            <person name="Hashimoto K."/>
            <person name="Okamoto A."/>
        </authorList>
    </citation>
    <scope>NUCLEOTIDE SEQUENCE [LARGE SCALE GENOMIC DNA]</scope>
    <source>
        <strain evidence="8 9">IS5</strain>
    </source>
</reference>
<dbReference type="Gene3D" id="3.40.640.10">
    <property type="entry name" value="Type I PLP-dependent aspartate aminotransferase-like (Major domain)"/>
    <property type="match status" value="1"/>
</dbReference>
<evidence type="ECO:0000256" key="5">
    <source>
        <dbReference type="ARBA" id="ARBA00022898"/>
    </source>
</evidence>
<accession>A0A2Z6AUL9</accession>
<feature type="domain" description="Aminotransferase class I/classII large" evidence="7">
    <location>
        <begin position="40"/>
        <end position="385"/>
    </location>
</feature>
<dbReference type="InterPro" id="IPR015424">
    <property type="entry name" value="PyrdxlP-dep_Trfase"/>
</dbReference>
<sequence length="396" mass="44310">MSSTQLEKSFCSEKVCDLTPFLVMEVLEKAHRMEREGISVIHMEVGEPDFDTPNAVIEAAERAMRSGQTHYTHSMGLLELREAIAGHYHAQYGVEVSPERIVVTQGTSPAMMLTFAALLEDNDEVIISDPHYACYPNFIRFAGGKPVKVRVFEEDGFQYRPEVIAERIGPRTKGILINSPSNPTGNLLSEKRMRAIAELEPYVVSDEIYHGLVYGGDTEHSILEFTDRAFVFNGFSKLYAMTGWRLGYVIAPPEFVRGLQVMSQNFFISANAPTQWAGIAALQETAQDVERMRSVYDERRQFMIKRLKEIGFGITVEPTGAFYVLANATALNPEKAADSLALAYDILDKAHIGVTPGIDFGEGAQGYIRFSYANSLENLAEGMNRLEQYVNNHLRK</sequence>
<proteinExistence type="inferred from homology"/>
<dbReference type="Proteomes" id="UP000269883">
    <property type="component" value="Chromosome"/>
</dbReference>
<comment type="similarity">
    <text evidence="2 6">Belongs to the class-I pyridoxal-phosphate-dependent aminotransferase family.</text>
</comment>
<dbReference type="GO" id="GO:0008483">
    <property type="term" value="F:transaminase activity"/>
    <property type="evidence" value="ECO:0007669"/>
    <property type="project" value="UniProtKB-KW"/>
</dbReference>
<evidence type="ECO:0000256" key="2">
    <source>
        <dbReference type="ARBA" id="ARBA00007441"/>
    </source>
</evidence>
<keyword evidence="9" id="KW-1185">Reference proteome</keyword>
<comment type="cofactor">
    <cofactor evidence="1 6">
        <name>pyridoxal 5'-phosphate</name>
        <dbReference type="ChEBI" id="CHEBI:597326"/>
    </cofactor>
</comment>
<evidence type="ECO:0000256" key="1">
    <source>
        <dbReference type="ARBA" id="ARBA00001933"/>
    </source>
</evidence>
<dbReference type="OrthoDB" id="9804474at2"/>
<keyword evidence="3 6" id="KW-0032">Aminotransferase</keyword>
<evidence type="ECO:0000256" key="6">
    <source>
        <dbReference type="RuleBase" id="RU000481"/>
    </source>
</evidence>
<dbReference type="PANTHER" id="PTHR46383">
    <property type="entry name" value="ASPARTATE AMINOTRANSFERASE"/>
    <property type="match status" value="1"/>
</dbReference>
<keyword evidence="4 6" id="KW-0808">Transferase</keyword>
<organism evidence="8 9">
    <name type="scientific">Desulfovibrio ferrophilus</name>
    <dbReference type="NCBI Taxonomy" id="241368"/>
    <lineage>
        <taxon>Bacteria</taxon>
        <taxon>Pseudomonadati</taxon>
        <taxon>Thermodesulfobacteriota</taxon>
        <taxon>Desulfovibrionia</taxon>
        <taxon>Desulfovibrionales</taxon>
        <taxon>Desulfovibrionaceae</taxon>
        <taxon>Desulfovibrio</taxon>
    </lineage>
</organism>
<gene>
    <name evidence="8" type="ORF">DFE_0184</name>
</gene>
<dbReference type="InterPro" id="IPR015422">
    <property type="entry name" value="PyrdxlP-dep_Trfase_small"/>
</dbReference>
<dbReference type="GO" id="GO:0006520">
    <property type="term" value="P:amino acid metabolic process"/>
    <property type="evidence" value="ECO:0007669"/>
    <property type="project" value="InterPro"/>
</dbReference>
<dbReference type="CDD" id="cd00609">
    <property type="entry name" value="AAT_like"/>
    <property type="match status" value="1"/>
</dbReference>
<dbReference type="Gene3D" id="3.90.1150.10">
    <property type="entry name" value="Aspartate Aminotransferase, domain 1"/>
    <property type="match status" value="1"/>
</dbReference>
<evidence type="ECO:0000259" key="7">
    <source>
        <dbReference type="Pfam" id="PF00155"/>
    </source>
</evidence>
<dbReference type="EC" id="2.6.1.-" evidence="6"/>
<evidence type="ECO:0000313" key="8">
    <source>
        <dbReference type="EMBL" id="BBD06910.1"/>
    </source>
</evidence>
<dbReference type="SUPFAM" id="SSF53383">
    <property type="entry name" value="PLP-dependent transferases"/>
    <property type="match status" value="1"/>
</dbReference>
<dbReference type="KEGG" id="dfl:DFE_0184"/>
<evidence type="ECO:0000256" key="4">
    <source>
        <dbReference type="ARBA" id="ARBA00022679"/>
    </source>
</evidence>
<dbReference type="InterPro" id="IPR015421">
    <property type="entry name" value="PyrdxlP-dep_Trfase_major"/>
</dbReference>
<dbReference type="PANTHER" id="PTHR46383:SF2">
    <property type="entry name" value="AMINOTRANSFERASE"/>
    <property type="match status" value="1"/>
</dbReference>
<name>A0A2Z6AUL9_9BACT</name>
<dbReference type="RefSeq" id="WP_126375706.1">
    <property type="nucleotide sequence ID" value="NZ_AP017378.1"/>
</dbReference>
<dbReference type="Pfam" id="PF00155">
    <property type="entry name" value="Aminotran_1_2"/>
    <property type="match status" value="1"/>
</dbReference>
<dbReference type="GO" id="GO:0030170">
    <property type="term" value="F:pyridoxal phosphate binding"/>
    <property type="evidence" value="ECO:0007669"/>
    <property type="project" value="InterPro"/>
</dbReference>
<protein>
    <recommendedName>
        <fullName evidence="6">Aminotransferase</fullName>
        <ecNumber evidence="6">2.6.1.-</ecNumber>
    </recommendedName>
</protein>
<dbReference type="InterPro" id="IPR004839">
    <property type="entry name" value="Aminotransferase_I/II_large"/>
</dbReference>